<evidence type="ECO:0000313" key="2">
    <source>
        <dbReference type="EMBL" id="CRH04681.1"/>
    </source>
</evidence>
<dbReference type="CDD" id="cd07043">
    <property type="entry name" value="STAS_anti-anti-sigma_factors"/>
    <property type="match status" value="1"/>
</dbReference>
<dbReference type="Gene3D" id="3.30.750.24">
    <property type="entry name" value="STAS domain"/>
    <property type="match status" value="1"/>
</dbReference>
<dbReference type="SUPFAM" id="SSF52091">
    <property type="entry name" value="SpoIIaa-like"/>
    <property type="match status" value="1"/>
</dbReference>
<dbReference type="GO" id="GO:0043856">
    <property type="term" value="F:anti-sigma factor antagonist activity"/>
    <property type="evidence" value="ECO:0007669"/>
    <property type="project" value="TreeGrafter"/>
</dbReference>
<organism evidence="2">
    <name type="scientific">Magnetococcus massalia (strain MO-1)</name>
    <dbReference type="NCBI Taxonomy" id="451514"/>
    <lineage>
        <taxon>Bacteria</taxon>
        <taxon>Pseudomonadati</taxon>
        <taxon>Pseudomonadota</taxon>
        <taxon>Magnetococcia</taxon>
        <taxon>Magnetococcales</taxon>
        <taxon>Magnetococcaceae</taxon>
        <taxon>Magnetococcus</taxon>
    </lineage>
</organism>
<gene>
    <name evidence="2" type="ORF">MAGMO_0471</name>
</gene>
<dbReference type="InterPro" id="IPR002645">
    <property type="entry name" value="STAS_dom"/>
</dbReference>
<accession>A0A1S7LFF0</accession>
<proteinExistence type="predicted"/>
<dbReference type="Pfam" id="PF01740">
    <property type="entry name" value="STAS"/>
    <property type="match status" value="1"/>
</dbReference>
<protein>
    <submittedName>
        <fullName evidence="2">Putative Anti-sigma-factor antagonist</fullName>
    </submittedName>
</protein>
<dbReference type="InterPro" id="IPR036513">
    <property type="entry name" value="STAS_dom_sf"/>
</dbReference>
<dbReference type="AlphaFoldDB" id="A0A1S7LFF0"/>
<dbReference type="PANTHER" id="PTHR33495:SF15">
    <property type="entry name" value="STAS DOMAIN-CONTAINING PROTEIN"/>
    <property type="match status" value="1"/>
</dbReference>
<dbReference type="PROSITE" id="PS50801">
    <property type="entry name" value="STAS"/>
    <property type="match status" value="1"/>
</dbReference>
<name>A0A1S7LFF0_MAGMO</name>
<dbReference type="EMBL" id="LO017727">
    <property type="protein sequence ID" value="CRH04681.1"/>
    <property type="molecule type" value="Genomic_DNA"/>
</dbReference>
<feature type="domain" description="STAS" evidence="1">
    <location>
        <begin position="7"/>
        <end position="104"/>
    </location>
</feature>
<sequence length="104" mass="12026">MSFSDVGEIKVTQSDKETVIRVRGRFNVQQLFEVNNIRPSDNPDHNYVIDLSETEFLDSSGMGIILRLREQVGGTQENMVIRKARPEIRRLLETVQFDKLFTIV</sequence>
<evidence type="ECO:0000259" key="1">
    <source>
        <dbReference type="PROSITE" id="PS50801"/>
    </source>
</evidence>
<reference evidence="2" key="1">
    <citation type="submission" date="2015-04" db="EMBL/GenBank/DDBJ databases">
        <authorList>
            <person name="Syromyatnikov M.Y."/>
            <person name="Popov V.N."/>
        </authorList>
    </citation>
    <scope>NUCLEOTIDE SEQUENCE</scope>
    <source>
        <strain evidence="2">MO-1</strain>
    </source>
</reference>
<dbReference type="PANTHER" id="PTHR33495">
    <property type="entry name" value="ANTI-SIGMA FACTOR ANTAGONIST TM_1081-RELATED-RELATED"/>
    <property type="match status" value="1"/>
</dbReference>